<dbReference type="GO" id="GO:0006396">
    <property type="term" value="P:RNA processing"/>
    <property type="evidence" value="ECO:0007669"/>
    <property type="project" value="InterPro"/>
</dbReference>
<feature type="active site" description="Nucleophile" evidence="8">
    <location>
        <position position="522"/>
    </location>
</feature>
<evidence type="ECO:0000313" key="12">
    <source>
        <dbReference type="Proteomes" id="UP001367676"/>
    </source>
</evidence>
<reference evidence="11 12" key="1">
    <citation type="submission" date="2024-03" db="EMBL/GenBank/DDBJ databases">
        <title>Adaptation during the transition from Ophiocordyceps entomopathogen to insect associate is accompanied by gene loss and intensified selection.</title>
        <authorList>
            <person name="Ward C.M."/>
            <person name="Onetto C.A."/>
            <person name="Borneman A.R."/>
        </authorList>
    </citation>
    <scope>NUCLEOTIDE SEQUENCE [LARGE SCALE GENOMIC DNA]</scope>
    <source>
        <strain evidence="11">AWRI1</strain>
        <tissue evidence="11">Single Adult Female</tissue>
    </source>
</reference>
<dbReference type="InterPro" id="IPR045850">
    <property type="entry name" value="TRM2_met"/>
</dbReference>
<feature type="binding site" evidence="8">
    <location>
        <position position="495"/>
    </location>
    <ligand>
        <name>S-adenosyl-L-methionine</name>
        <dbReference type="ChEBI" id="CHEBI:59789"/>
    </ligand>
</feature>
<feature type="binding site" evidence="8">
    <location>
        <position position="396"/>
    </location>
    <ligand>
        <name>S-adenosyl-L-methionine</name>
        <dbReference type="ChEBI" id="CHEBI:59789"/>
    </ligand>
</feature>
<comment type="catalytic activity">
    <reaction evidence="6">
        <text>uridine(54) in tRNA + S-adenosyl-L-methionine = 5-methyluridine(54) in tRNA + S-adenosyl-L-homocysteine + H(+)</text>
        <dbReference type="Rhea" id="RHEA:42712"/>
        <dbReference type="Rhea" id="RHEA-COMP:10167"/>
        <dbReference type="Rhea" id="RHEA-COMP:10193"/>
        <dbReference type="ChEBI" id="CHEBI:15378"/>
        <dbReference type="ChEBI" id="CHEBI:57856"/>
        <dbReference type="ChEBI" id="CHEBI:59789"/>
        <dbReference type="ChEBI" id="CHEBI:65315"/>
        <dbReference type="ChEBI" id="CHEBI:74447"/>
        <dbReference type="EC" id="2.1.1.35"/>
    </reaction>
    <physiologicalReaction direction="left-to-right" evidence="6">
        <dbReference type="Rhea" id="RHEA:42713"/>
    </physiologicalReaction>
</comment>
<dbReference type="InterPro" id="IPR030390">
    <property type="entry name" value="MeTrfase_TrmA_AS"/>
</dbReference>
<proteinExistence type="inferred from homology"/>
<evidence type="ECO:0000256" key="5">
    <source>
        <dbReference type="ARBA" id="ARBA00033763"/>
    </source>
</evidence>
<dbReference type="GO" id="GO:0003723">
    <property type="term" value="F:RNA binding"/>
    <property type="evidence" value="ECO:0007669"/>
    <property type="project" value="UniProtKB-UniRule"/>
</dbReference>
<dbReference type="EC" id="2.1.1.35" evidence="5"/>
<feature type="active site" evidence="9">
    <location>
        <position position="522"/>
    </location>
</feature>
<dbReference type="Gene3D" id="3.30.70.330">
    <property type="match status" value="1"/>
</dbReference>
<organism evidence="11 12">
    <name type="scientific">Parthenolecanium corni</name>
    <dbReference type="NCBI Taxonomy" id="536013"/>
    <lineage>
        <taxon>Eukaryota</taxon>
        <taxon>Metazoa</taxon>
        <taxon>Ecdysozoa</taxon>
        <taxon>Arthropoda</taxon>
        <taxon>Hexapoda</taxon>
        <taxon>Insecta</taxon>
        <taxon>Pterygota</taxon>
        <taxon>Neoptera</taxon>
        <taxon>Paraneoptera</taxon>
        <taxon>Hemiptera</taxon>
        <taxon>Sternorrhyncha</taxon>
        <taxon>Coccoidea</taxon>
        <taxon>Coccidae</taxon>
        <taxon>Parthenolecanium</taxon>
    </lineage>
</organism>
<dbReference type="Gene3D" id="3.40.50.150">
    <property type="entry name" value="Vaccinia Virus protein VP39"/>
    <property type="match status" value="1"/>
</dbReference>
<evidence type="ECO:0000256" key="6">
    <source>
        <dbReference type="ARBA" id="ARBA00047278"/>
    </source>
</evidence>
<dbReference type="Proteomes" id="UP001367676">
    <property type="component" value="Unassembled WGS sequence"/>
</dbReference>
<dbReference type="PROSITE" id="PS01230">
    <property type="entry name" value="TRMA_1"/>
    <property type="match status" value="1"/>
</dbReference>
<dbReference type="EMBL" id="JBBCAQ010000022">
    <property type="protein sequence ID" value="KAK7590922.1"/>
    <property type="molecule type" value="Genomic_DNA"/>
</dbReference>
<name>A0AAN9TUP7_9HEMI</name>
<evidence type="ECO:0000313" key="11">
    <source>
        <dbReference type="EMBL" id="KAK7590922.1"/>
    </source>
</evidence>
<dbReference type="Gene3D" id="2.40.50.1070">
    <property type="match status" value="1"/>
</dbReference>
<dbReference type="PROSITE" id="PS50102">
    <property type="entry name" value="RRM"/>
    <property type="match status" value="1"/>
</dbReference>
<evidence type="ECO:0000256" key="3">
    <source>
        <dbReference type="ARBA" id="ARBA00022691"/>
    </source>
</evidence>
<evidence type="ECO:0000256" key="4">
    <source>
        <dbReference type="ARBA" id="ARBA00022884"/>
    </source>
</evidence>
<dbReference type="Pfam" id="PF05958">
    <property type="entry name" value="tRNA_U5-meth_tr"/>
    <property type="match status" value="1"/>
</dbReference>
<keyword evidence="1 8" id="KW-0489">Methyltransferase</keyword>
<dbReference type="PANTHER" id="PTHR45904:SF2">
    <property type="entry name" value="TRNA (URACIL-5-)-METHYLTRANSFERASE HOMOLOG A"/>
    <property type="match status" value="1"/>
</dbReference>
<protein>
    <recommendedName>
        <fullName evidence="5">tRNA (uracil(54)-C(5))-methyltransferase</fullName>
        <ecNumber evidence="5">2.1.1.35</ecNumber>
    </recommendedName>
</protein>
<evidence type="ECO:0000256" key="9">
    <source>
        <dbReference type="PROSITE-ProRule" id="PRU10015"/>
    </source>
</evidence>
<feature type="domain" description="RRM" evidence="10">
    <location>
        <begin position="41"/>
        <end position="116"/>
    </location>
</feature>
<dbReference type="PANTHER" id="PTHR45904">
    <property type="entry name" value="TRNA (URACIL-5-)-METHYLTRANSFERASE"/>
    <property type="match status" value="1"/>
</dbReference>
<dbReference type="GO" id="GO:0032259">
    <property type="term" value="P:methylation"/>
    <property type="evidence" value="ECO:0007669"/>
    <property type="project" value="UniProtKB-KW"/>
</dbReference>
<dbReference type="InterPro" id="IPR029063">
    <property type="entry name" value="SAM-dependent_MTases_sf"/>
</dbReference>
<dbReference type="InterPro" id="IPR000504">
    <property type="entry name" value="RRM_dom"/>
</dbReference>
<dbReference type="InterPro" id="IPR035979">
    <property type="entry name" value="RBD_domain_sf"/>
</dbReference>
<comment type="caution">
    <text evidence="11">The sequence shown here is derived from an EMBL/GenBank/DDBJ whole genome shotgun (WGS) entry which is preliminary data.</text>
</comment>
<dbReference type="InterPro" id="IPR010280">
    <property type="entry name" value="U5_MeTrfase_fam"/>
</dbReference>
<evidence type="ECO:0000256" key="1">
    <source>
        <dbReference type="ARBA" id="ARBA00022603"/>
    </source>
</evidence>
<sequence>MEVTVKNENCASSIPPSDGCANTENDPFAYLERSSFTSEKFKIEIRGLPKFYGLNEFRKLLNKKLNLKSAKIKPPKRNAGWMYVCFRTEEDRQNAITVLDGYVWKNKTLTAQIASAVPDPLVQKRFENKRAEPKLFDDQMSSVDKLKQSTVPLWNVPYEEQLKLKMNNMRSILEQLGKELLHCNKMNSSVRNIVEKRCQQYSGLPCELVDIKYAPFEKIAKGYRNKCEFTIGIDDETGLKTVGFRFGSYVQGSTSVGSIAGLPHIPEEMCLVVKNFEQFIRASDLEVYNPENHCGFWKQLTVRLGTNTKQIMVIISTNIVDVSEENLEKVQSGIIEFFTQKSGKECNVTSLYLQKADYKSNIKSKDDTLQLLYGSSTIVEELCGLKFYISPSSFFQTNTAAAEVLYTAVNELTSLSEQITLLDICCGTGSIGLCLSKGGAQVLGIESEASAVENAKFNCEQNNIQNCTFFHGKAEDILSSVINKASNKEIVAVVDPPRSGLHQKAIIQLRRSKIQKLIYLSCNPKAALKNFVTFGKPPSKTLFGSQFLPVKAIPVDNFPHTNHCELILYLERFGGDDTESNTNNVSS</sequence>
<keyword evidence="12" id="KW-1185">Reference proteome</keyword>
<dbReference type="PROSITE" id="PS51687">
    <property type="entry name" value="SAM_MT_RNA_M5U"/>
    <property type="match status" value="1"/>
</dbReference>
<keyword evidence="4 7" id="KW-0694">RNA-binding</keyword>
<feature type="binding site" evidence="8">
    <location>
        <position position="446"/>
    </location>
    <ligand>
        <name>S-adenosyl-L-methionine</name>
        <dbReference type="ChEBI" id="CHEBI:59789"/>
    </ligand>
</feature>
<comment type="similarity">
    <text evidence="8">Belongs to the class I-like SAM-binding methyltransferase superfamily. RNA M5U methyltransferase family.</text>
</comment>
<evidence type="ECO:0000256" key="7">
    <source>
        <dbReference type="PROSITE-ProRule" id="PRU00176"/>
    </source>
</evidence>
<keyword evidence="3 8" id="KW-0949">S-adenosyl-L-methionine</keyword>
<dbReference type="GO" id="GO:0030697">
    <property type="term" value="F:tRNA (uracil(54)-C5)-methyltransferase activity, S-adenosyl methionine-dependent"/>
    <property type="evidence" value="ECO:0007669"/>
    <property type="project" value="UniProtKB-EC"/>
</dbReference>
<dbReference type="AlphaFoldDB" id="A0AAN9TUP7"/>
<evidence type="ECO:0000256" key="2">
    <source>
        <dbReference type="ARBA" id="ARBA00022679"/>
    </source>
</evidence>
<dbReference type="SUPFAM" id="SSF53335">
    <property type="entry name" value="S-adenosyl-L-methionine-dependent methyltransferases"/>
    <property type="match status" value="1"/>
</dbReference>
<accession>A0AAN9TUP7</accession>
<dbReference type="SUPFAM" id="SSF54928">
    <property type="entry name" value="RNA-binding domain, RBD"/>
    <property type="match status" value="1"/>
</dbReference>
<keyword evidence="2 8" id="KW-0808">Transferase</keyword>
<dbReference type="CDD" id="cd02440">
    <property type="entry name" value="AdoMet_MTases"/>
    <property type="match status" value="1"/>
</dbReference>
<evidence type="ECO:0000259" key="10">
    <source>
        <dbReference type="PROSITE" id="PS50102"/>
    </source>
</evidence>
<comment type="caution">
    <text evidence="8">Lacks conserved residue(s) required for the propagation of feature annotation.</text>
</comment>
<gene>
    <name evidence="11" type="ORF">V9T40_002535</name>
</gene>
<dbReference type="InterPro" id="IPR012677">
    <property type="entry name" value="Nucleotide-bd_a/b_plait_sf"/>
</dbReference>
<evidence type="ECO:0000256" key="8">
    <source>
        <dbReference type="PROSITE-ProRule" id="PRU01024"/>
    </source>
</evidence>